<dbReference type="EMBL" id="QJKJ01004705">
    <property type="protein sequence ID" value="RDX93083.1"/>
    <property type="molecule type" value="Genomic_DNA"/>
</dbReference>
<evidence type="ECO:0000313" key="3">
    <source>
        <dbReference type="EMBL" id="RDX93083.1"/>
    </source>
</evidence>
<dbReference type="InterPro" id="IPR000873">
    <property type="entry name" value="AMP-dep_synth/lig_dom"/>
</dbReference>
<evidence type="ECO:0000259" key="2">
    <source>
        <dbReference type="Pfam" id="PF00501"/>
    </source>
</evidence>
<dbReference type="SUPFAM" id="SSF56801">
    <property type="entry name" value="Acetyl-CoA synthetase-like"/>
    <property type="match status" value="1"/>
</dbReference>
<proteinExistence type="inferred from homology"/>
<organism evidence="3 4">
    <name type="scientific">Mucuna pruriens</name>
    <name type="common">Velvet bean</name>
    <name type="synonym">Dolichos pruriens</name>
    <dbReference type="NCBI Taxonomy" id="157652"/>
    <lineage>
        <taxon>Eukaryota</taxon>
        <taxon>Viridiplantae</taxon>
        <taxon>Streptophyta</taxon>
        <taxon>Embryophyta</taxon>
        <taxon>Tracheophyta</taxon>
        <taxon>Spermatophyta</taxon>
        <taxon>Magnoliopsida</taxon>
        <taxon>eudicotyledons</taxon>
        <taxon>Gunneridae</taxon>
        <taxon>Pentapetalae</taxon>
        <taxon>rosids</taxon>
        <taxon>fabids</taxon>
        <taxon>Fabales</taxon>
        <taxon>Fabaceae</taxon>
        <taxon>Papilionoideae</taxon>
        <taxon>50 kb inversion clade</taxon>
        <taxon>NPAAA clade</taxon>
        <taxon>indigoferoid/millettioid clade</taxon>
        <taxon>Phaseoleae</taxon>
        <taxon>Mucuna</taxon>
    </lineage>
</organism>
<dbReference type="PANTHER" id="PTHR43201:SF8">
    <property type="entry name" value="ACYL-COA SYNTHETASE FAMILY MEMBER 3"/>
    <property type="match status" value="1"/>
</dbReference>
<dbReference type="Proteomes" id="UP000257109">
    <property type="component" value="Unassembled WGS sequence"/>
</dbReference>
<name>A0A371GRS1_MUCPR</name>
<dbReference type="GO" id="GO:0031956">
    <property type="term" value="F:medium-chain fatty acid-CoA ligase activity"/>
    <property type="evidence" value="ECO:0007669"/>
    <property type="project" value="TreeGrafter"/>
</dbReference>
<protein>
    <submittedName>
        <fullName evidence="3">Malonate--CoA ligase</fullName>
    </submittedName>
</protein>
<comment type="similarity">
    <text evidence="1">Belongs to the ATP-dependent AMP-binding enzyme family.</text>
</comment>
<accession>A0A371GRS1</accession>
<dbReference type="Pfam" id="PF00501">
    <property type="entry name" value="AMP-binding"/>
    <property type="match status" value="1"/>
</dbReference>
<reference evidence="3" key="1">
    <citation type="submission" date="2018-05" db="EMBL/GenBank/DDBJ databases">
        <title>Draft genome of Mucuna pruriens seed.</title>
        <authorList>
            <person name="Nnadi N.E."/>
            <person name="Vos R."/>
            <person name="Hasami M.H."/>
            <person name="Devisetty U.K."/>
            <person name="Aguiy J.C."/>
        </authorList>
    </citation>
    <scope>NUCLEOTIDE SEQUENCE [LARGE SCALE GENOMIC DNA]</scope>
    <source>
        <strain evidence="3">JCA_2017</strain>
    </source>
</reference>
<evidence type="ECO:0000256" key="1">
    <source>
        <dbReference type="ARBA" id="ARBA00006432"/>
    </source>
</evidence>
<sequence>MSRSFKAFNKHLTLLPLPLHHRSTSPAFITSSSFPLFPHLSAVAYPSFSFSQFRPLSSSPPAALMEVVKAIAKHESAAHDSVAIRADQQSYSYKQLMSSAQKISNLLCGSDAQIGNLGGARIGILAKPSAEFVAGLLGIWISGGVAVPLAISYPEVELLYVINNSVCFGIP</sequence>
<dbReference type="AlphaFoldDB" id="A0A371GRS1"/>
<gene>
    <name evidence="3" type="primary">AAE13</name>
    <name evidence="3" type="ORF">CR513_24702</name>
</gene>
<dbReference type="InterPro" id="IPR042099">
    <property type="entry name" value="ANL_N_sf"/>
</dbReference>
<dbReference type="GO" id="GO:0006631">
    <property type="term" value="P:fatty acid metabolic process"/>
    <property type="evidence" value="ECO:0007669"/>
    <property type="project" value="TreeGrafter"/>
</dbReference>
<keyword evidence="4" id="KW-1185">Reference proteome</keyword>
<evidence type="ECO:0000313" key="4">
    <source>
        <dbReference type="Proteomes" id="UP000257109"/>
    </source>
</evidence>
<feature type="non-terminal residue" evidence="3">
    <location>
        <position position="1"/>
    </location>
</feature>
<dbReference type="PANTHER" id="PTHR43201">
    <property type="entry name" value="ACYL-COA SYNTHETASE"/>
    <property type="match status" value="1"/>
</dbReference>
<keyword evidence="3" id="KW-0436">Ligase</keyword>
<feature type="non-terminal residue" evidence="3">
    <location>
        <position position="171"/>
    </location>
</feature>
<feature type="domain" description="AMP-dependent synthetase/ligase" evidence="2">
    <location>
        <begin position="78"/>
        <end position="165"/>
    </location>
</feature>
<dbReference type="STRING" id="157652.A0A371GRS1"/>
<dbReference type="Gene3D" id="3.40.50.12780">
    <property type="entry name" value="N-terminal domain of ligase-like"/>
    <property type="match status" value="1"/>
</dbReference>
<dbReference type="OrthoDB" id="2962993at2759"/>
<comment type="caution">
    <text evidence="3">The sequence shown here is derived from an EMBL/GenBank/DDBJ whole genome shotgun (WGS) entry which is preliminary data.</text>
</comment>